<dbReference type="AlphaFoldDB" id="E2AUH7"/>
<evidence type="ECO:0000313" key="3">
    <source>
        <dbReference type="Proteomes" id="UP000000311"/>
    </source>
</evidence>
<reference evidence="2 3" key="1">
    <citation type="journal article" date="2010" name="Science">
        <title>Genomic comparison of the ants Camponotus floridanus and Harpegnathos saltator.</title>
        <authorList>
            <person name="Bonasio R."/>
            <person name="Zhang G."/>
            <person name="Ye C."/>
            <person name="Mutti N.S."/>
            <person name="Fang X."/>
            <person name="Qin N."/>
            <person name="Donahue G."/>
            <person name="Yang P."/>
            <person name="Li Q."/>
            <person name="Li C."/>
            <person name="Zhang P."/>
            <person name="Huang Z."/>
            <person name="Berger S.L."/>
            <person name="Reinberg D."/>
            <person name="Wang J."/>
            <person name="Liebig J."/>
        </authorList>
    </citation>
    <scope>NUCLEOTIDE SEQUENCE [LARGE SCALE GENOMIC DNA]</scope>
    <source>
        <strain evidence="3">C129</strain>
    </source>
</reference>
<name>E2AUH7_CAMFO</name>
<evidence type="ECO:0000256" key="1">
    <source>
        <dbReference type="SAM" id="MobiDB-lite"/>
    </source>
</evidence>
<dbReference type="InParanoid" id="E2AUH7"/>
<feature type="region of interest" description="Disordered" evidence="1">
    <location>
        <begin position="214"/>
        <end position="240"/>
    </location>
</feature>
<dbReference type="Proteomes" id="UP000000311">
    <property type="component" value="Unassembled WGS sequence"/>
</dbReference>
<protein>
    <submittedName>
        <fullName evidence="2">Uncharacterized protein</fullName>
    </submittedName>
</protein>
<feature type="compositionally biased region" description="Basic and acidic residues" evidence="1">
    <location>
        <begin position="222"/>
        <end position="236"/>
    </location>
</feature>
<proteinExistence type="predicted"/>
<accession>E2AUH7</accession>
<organism evidence="3">
    <name type="scientific">Camponotus floridanus</name>
    <name type="common">Florida carpenter ant</name>
    <dbReference type="NCBI Taxonomy" id="104421"/>
    <lineage>
        <taxon>Eukaryota</taxon>
        <taxon>Metazoa</taxon>
        <taxon>Ecdysozoa</taxon>
        <taxon>Arthropoda</taxon>
        <taxon>Hexapoda</taxon>
        <taxon>Insecta</taxon>
        <taxon>Pterygota</taxon>
        <taxon>Neoptera</taxon>
        <taxon>Endopterygota</taxon>
        <taxon>Hymenoptera</taxon>
        <taxon>Apocrita</taxon>
        <taxon>Aculeata</taxon>
        <taxon>Formicoidea</taxon>
        <taxon>Formicidae</taxon>
        <taxon>Formicinae</taxon>
        <taxon>Camponotus</taxon>
    </lineage>
</organism>
<feature type="region of interest" description="Disordered" evidence="1">
    <location>
        <begin position="501"/>
        <end position="525"/>
    </location>
</feature>
<keyword evidence="3" id="KW-1185">Reference proteome</keyword>
<gene>
    <name evidence="2" type="ORF">EAG_15829</name>
</gene>
<evidence type="ECO:0000313" key="2">
    <source>
        <dbReference type="EMBL" id="EFN62936.1"/>
    </source>
</evidence>
<dbReference type="EMBL" id="GL442820">
    <property type="protein sequence ID" value="EFN62936.1"/>
    <property type="molecule type" value="Genomic_DNA"/>
</dbReference>
<feature type="region of interest" description="Disordered" evidence="1">
    <location>
        <begin position="339"/>
        <end position="374"/>
    </location>
</feature>
<sequence length="525" mass="60562">MNMPDNHRQFVKDNLTIDLYHVRSLDDGPRKFPQRIVILTCRRVNDIYSRTARFLPTEFSRQDQFNTEMWVILIIAFLYTRYTPIFLGNGRLTHNYYSYRGLMTPPDVLLVYTPSAQTPDLIWAGGVMATAHKLIRDNVVFVIPAPEICRSQLLVAVYFASTTLPLCSLLPLSDQEDIKYGKSYKNGYNMTMEIYYGKKKLIYMHHENWRLDEKRQRTKRTREKEKEGKRGEKDGESAVGEVQIERQQKGECIINLNCRSGRDGEWETLNRRLIARFIGCWPWLKQQARDTFAAVADRLLKRATTGAAPKLCNRDKCRTISRKFTRSYRPQQQLYVFNGTRGYSDPSSDPLADCDRRDRRTRDAKKRIPCPQSRGRRGCTLTATRGSEEGIEKFVLCRRTTPSWEQLLVDEACRMFTACSVRDRTFISHVNHGSPGAFPAPTMCDLLQHVIYVDIPARIQPNTTATKILDTLNDIRFYFNIRCDVREAKSIKAITRRGSKVAMGNGGVPSEEKVDEIENSSLSYT</sequence>